<gene>
    <name evidence="1" type="ORF">SAMN05421737_11251</name>
</gene>
<evidence type="ECO:0000313" key="2">
    <source>
        <dbReference type="Proteomes" id="UP000242662"/>
    </source>
</evidence>
<dbReference type="RefSeq" id="WP_090776530.1">
    <property type="nucleotide sequence ID" value="NZ_FMYM01000012.1"/>
</dbReference>
<dbReference type="NCBIfam" id="NF006085">
    <property type="entry name" value="PRK08233.1"/>
    <property type="match status" value="1"/>
</dbReference>
<sequence length="178" mass="20343">MIIAIAAVSGGGKTTVARALASKLPNAYVLHFDDYELEGPSDLCQWIENGANYDEWKVDPIIRDINILRDRKKCDFIILDYPFSYLQTQMRDLIDLSFYIDTPLDIAFARRIIRQPPNLMSELVDDCTHYLNVSRKAYTHMNDVVKPSADDMMNGQSAVDEIVRQMVGVIHKRRSTES</sequence>
<accession>A0A1G6NDK5</accession>
<keyword evidence="1" id="KW-0418">Kinase</keyword>
<organism evidence="1 2">
    <name type="scientific">Shouchella lonarensis</name>
    <dbReference type="NCBI Taxonomy" id="1464122"/>
    <lineage>
        <taxon>Bacteria</taxon>
        <taxon>Bacillati</taxon>
        <taxon>Bacillota</taxon>
        <taxon>Bacilli</taxon>
        <taxon>Bacillales</taxon>
        <taxon>Bacillaceae</taxon>
        <taxon>Shouchella</taxon>
    </lineage>
</organism>
<dbReference type="GO" id="GO:0016301">
    <property type="term" value="F:kinase activity"/>
    <property type="evidence" value="ECO:0007669"/>
    <property type="project" value="UniProtKB-KW"/>
</dbReference>
<dbReference type="STRING" id="1464122.SAMN05421737_11251"/>
<dbReference type="AlphaFoldDB" id="A0A1G6NDK5"/>
<dbReference type="Gene3D" id="3.40.50.300">
    <property type="entry name" value="P-loop containing nucleotide triphosphate hydrolases"/>
    <property type="match status" value="1"/>
</dbReference>
<evidence type="ECO:0000313" key="1">
    <source>
        <dbReference type="EMBL" id="SDC65781.1"/>
    </source>
</evidence>
<reference evidence="2" key="1">
    <citation type="submission" date="2016-09" db="EMBL/GenBank/DDBJ databases">
        <authorList>
            <person name="Varghese N."/>
            <person name="Submissions S."/>
        </authorList>
    </citation>
    <scope>NUCLEOTIDE SEQUENCE [LARGE SCALE GENOMIC DNA]</scope>
    <source>
        <strain evidence="2">25nlg</strain>
    </source>
</reference>
<keyword evidence="2" id="KW-1185">Reference proteome</keyword>
<keyword evidence="1" id="KW-0808">Transferase</keyword>
<dbReference type="SUPFAM" id="SSF52540">
    <property type="entry name" value="P-loop containing nucleoside triphosphate hydrolases"/>
    <property type="match status" value="1"/>
</dbReference>
<proteinExistence type="predicted"/>
<dbReference type="Proteomes" id="UP000242662">
    <property type="component" value="Unassembled WGS sequence"/>
</dbReference>
<name>A0A1G6NDK5_9BACI</name>
<dbReference type="InterPro" id="IPR027417">
    <property type="entry name" value="P-loop_NTPase"/>
</dbReference>
<dbReference type="EMBL" id="FMYM01000012">
    <property type="protein sequence ID" value="SDC65781.1"/>
    <property type="molecule type" value="Genomic_DNA"/>
</dbReference>
<protein>
    <submittedName>
        <fullName evidence="1">Uridine kinase</fullName>
    </submittedName>
</protein>
<dbReference type="OrthoDB" id="6291705at2"/>